<reference evidence="2" key="1">
    <citation type="submission" date="2021-03" db="EMBL/GenBank/DDBJ databases">
        <title>The complete genome sequence of Acetobacter sp. TBRC 12339.</title>
        <authorList>
            <person name="Charoenyingcharoen P."/>
            <person name="Yukphan P."/>
        </authorList>
    </citation>
    <scope>NUCLEOTIDE SEQUENCE</scope>
    <source>
        <strain evidence="2">TBRC 12339</strain>
    </source>
</reference>
<organism evidence="2 3">
    <name type="scientific">Acetobacter garciniae</name>
    <dbReference type="NCBI Taxonomy" id="2817435"/>
    <lineage>
        <taxon>Bacteria</taxon>
        <taxon>Pseudomonadati</taxon>
        <taxon>Pseudomonadota</taxon>
        <taxon>Alphaproteobacteria</taxon>
        <taxon>Acetobacterales</taxon>
        <taxon>Acetobacteraceae</taxon>
        <taxon>Acetobacter</taxon>
    </lineage>
</organism>
<dbReference type="SUPFAM" id="SSF46785">
    <property type="entry name" value="Winged helix' DNA-binding domain"/>
    <property type="match status" value="1"/>
</dbReference>
<feature type="coiled-coil region" evidence="1">
    <location>
        <begin position="40"/>
        <end position="67"/>
    </location>
</feature>
<sequence>MSISVQYSQADAETVRQRIAVLRERNVAAKLIASQLGMNLEDVRAHLKEMRAQKAQERERAKAAIKLRPCLRCRREFRPEHKGNFMCSGCKSTTAGLA</sequence>
<protein>
    <submittedName>
        <fullName evidence="2">Uncharacterized protein</fullName>
    </submittedName>
</protein>
<dbReference type="AlphaFoldDB" id="A0A939HQ20"/>
<gene>
    <name evidence="2" type="ORF">J2D77_09435</name>
</gene>
<keyword evidence="3" id="KW-1185">Reference proteome</keyword>
<name>A0A939HQ20_9PROT</name>
<dbReference type="Proteomes" id="UP000664073">
    <property type="component" value="Unassembled WGS sequence"/>
</dbReference>
<evidence type="ECO:0000313" key="2">
    <source>
        <dbReference type="EMBL" id="MBO1325369.1"/>
    </source>
</evidence>
<dbReference type="RefSeq" id="WP_207846043.1">
    <property type="nucleotide sequence ID" value="NZ_JAFVMH010000004.1"/>
</dbReference>
<proteinExistence type="predicted"/>
<evidence type="ECO:0000256" key="1">
    <source>
        <dbReference type="SAM" id="Coils"/>
    </source>
</evidence>
<accession>A0A939HQ20</accession>
<evidence type="ECO:0000313" key="3">
    <source>
        <dbReference type="Proteomes" id="UP000664073"/>
    </source>
</evidence>
<keyword evidence="1" id="KW-0175">Coiled coil</keyword>
<dbReference type="InterPro" id="IPR036390">
    <property type="entry name" value="WH_DNA-bd_sf"/>
</dbReference>
<dbReference type="EMBL" id="JAFVMH010000004">
    <property type="protein sequence ID" value="MBO1325369.1"/>
    <property type="molecule type" value="Genomic_DNA"/>
</dbReference>
<comment type="caution">
    <text evidence="2">The sequence shown here is derived from an EMBL/GenBank/DDBJ whole genome shotgun (WGS) entry which is preliminary data.</text>
</comment>